<evidence type="ECO:0000313" key="2">
    <source>
        <dbReference type="Proteomes" id="UP001595596"/>
    </source>
</evidence>
<dbReference type="Proteomes" id="UP001595596">
    <property type="component" value="Unassembled WGS sequence"/>
</dbReference>
<dbReference type="RefSeq" id="WP_379027806.1">
    <property type="nucleotide sequence ID" value="NZ_JBHRXE010000008.1"/>
</dbReference>
<organism evidence="1 2">
    <name type="scientific">Paracoccus simplex</name>
    <dbReference type="NCBI Taxonomy" id="2086346"/>
    <lineage>
        <taxon>Bacteria</taxon>
        <taxon>Pseudomonadati</taxon>
        <taxon>Pseudomonadota</taxon>
        <taxon>Alphaproteobacteria</taxon>
        <taxon>Rhodobacterales</taxon>
        <taxon>Paracoccaceae</taxon>
        <taxon>Paracoccus</taxon>
    </lineage>
</organism>
<proteinExistence type="predicted"/>
<keyword evidence="2" id="KW-1185">Reference proteome</keyword>
<name>A0ABV7RUS9_9RHOB</name>
<comment type="caution">
    <text evidence="1">The sequence shown here is derived from an EMBL/GenBank/DDBJ whole genome shotgun (WGS) entry which is preliminary data.</text>
</comment>
<dbReference type="EMBL" id="JBHRXE010000008">
    <property type="protein sequence ID" value="MFC3568389.1"/>
    <property type="molecule type" value="Genomic_DNA"/>
</dbReference>
<accession>A0ABV7RUS9</accession>
<gene>
    <name evidence="1" type="ORF">ACFOMP_02860</name>
</gene>
<reference evidence="2" key="1">
    <citation type="journal article" date="2019" name="Int. J. Syst. Evol. Microbiol.">
        <title>The Global Catalogue of Microorganisms (GCM) 10K type strain sequencing project: providing services to taxonomists for standard genome sequencing and annotation.</title>
        <authorList>
            <consortium name="The Broad Institute Genomics Platform"/>
            <consortium name="The Broad Institute Genome Sequencing Center for Infectious Disease"/>
            <person name="Wu L."/>
            <person name="Ma J."/>
        </authorList>
    </citation>
    <scope>NUCLEOTIDE SEQUENCE [LARGE SCALE GENOMIC DNA]</scope>
    <source>
        <strain evidence="2">VKM B-3226</strain>
    </source>
</reference>
<sequence>MTRDQRDLFGSMVNLWEEALAHEGRPEDAIALLADACAYGLNEGDFDPRPIVDRLHASFSSLHRAKHVGVRQ</sequence>
<protein>
    <submittedName>
        <fullName evidence="1">Uncharacterized protein</fullName>
    </submittedName>
</protein>
<evidence type="ECO:0000313" key="1">
    <source>
        <dbReference type="EMBL" id="MFC3568389.1"/>
    </source>
</evidence>